<dbReference type="EMBL" id="JAAMPI010000319">
    <property type="protein sequence ID" value="KAF4632750.1"/>
    <property type="molecule type" value="Genomic_DNA"/>
</dbReference>
<accession>A0A8H4RMM1</accession>
<comment type="caution">
    <text evidence="1">The sequence shown here is derived from an EMBL/GenBank/DDBJ whole genome shotgun (WGS) entry which is preliminary data.</text>
</comment>
<name>A0A8H4RMM1_9HELO</name>
<evidence type="ECO:0000313" key="1">
    <source>
        <dbReference type="EMBL" id="KAF4632750.1"/>
    </source>
</evidence>
<protein>
    <submittedName>
        <fullName evidence="1">Uncharacterized protein</fullName>
    </submittedName>
</protein>
<organism evidence="1 2">
    <name type="scientific">Cudoniella acicularis</name>
    <dbReference type="NCBI Taxonomy" id="354080"/>
    <lineage>
        <taxon>Eukaryota</taxon>
        <taxon>Fungi</taxon>
        <taxon>Dikarya</taxon>
        <taxon>Ascomycota</taxon>
        <taxon>Pezizomycotina</taxon>
        <taxon>Leotiomycetes</taxon>
        <taxon>Helotiales</taxon>
        <taxon>Tricladiaceae</taxon>
        <taxon>Cudoniella</taxon>
    </lineage>
</organism>
<dbReference type="Proteomes" id="UP000566819">
    <property type="component" value="Unassembled WGS sequence"/>
</dbReference>
<proteinExistence type="predicted"/>
<keyword evidence="2" id="KW-1185">Reference proteome</keyword>
<reference evidence="1 2" key="1">
    <citation type="submission" date="2020-03" db="EMBL/GenBank/DDBJ databases">
        <title>Draft Genome Sequence of Cudoniella acicularis.</title>
        <authorList>
            <person name="Buettner E."/>
            <person name="Kellner H."/>
        </authorList>
    </citation>
    <scope>NUCLEOTIDE SEQUENCE [LARGE SCALE GENOMIC DNA]</scope>
    <source>
        <strain evidence="1 2">DSM 108380</strain>
    </source>
</reference>
<sequence>MLPSFLYCAILSQLSKQFLHSWKVACDLIVDRVHASANFTICTNSSLNTVTQYYTSNLRLNSGRKPRTSREERLALPDFVSGDFEHHFHDRRAYARDLSRHSCGDEAGIVVDEGDV</sequence>
<gene>
    <name evidence="1" type="ORF">G7Y89_g5368</name>
</gene>
<evidence type="ECO:0000313" key="2">
    <source>
        <dbReference type="Proteomes" id="UP000566819"/>
    </source>
</evidence>
<dbReference type="AlphaFoldDB" id="A0A8H4RMM1"/>